<keyword evidence="3" id="KW-0804">Transcription</keyword>
<reference evidence="5 6" key="1">
    <citation type="submission" date="2012-07" db="EMBL/GenBank/DDBJ databases">
        <authorList>
            <person name="Moroni P."/>
            <person name="Richards V.P."/>
            <person name="Durkin S.A.S."/>
            <person name="Kim M."/>
            <person name="Pavinski Bitar P.D."/>
            <person name="Stanhope M.J."/>
            <person name="Town C.D."/>
            <person name="Zadoks R.N."/>
            <person name="Venter J.C."/>
        </authorList>
    </citation>
    <scope>NUCLEOTIDE SEQUENCE [LARGE SCALE GENOMIC DNA]</scope>
    <source>
        <strain evidence="5 6">MRI Z1-216</strain>
    </source>
</reference>
<evidence type="ECO:0000313" key="6">
    <source>
        <dbReference type="Proteomes" id="UP000015176"/>
    </source>
</evidence>
<dbReference type="PRINTS" id="PR00598">
    <property type="entry name" value="HTHMARR"/>
</dbReference>
<evidence type="ECO:0000313" key="5">
    <source>
        <dbReference type="EMBL" id="EPU42390.1"/>
    </source>
</evidence>
<accession>A0AAD2WY23</accession>
<dbReference type="PANTHER" id="PTHR42756:SF1">
    <property type="entry name" value="TRANSCRIPTIONAL REPRESSOR OF EMRAB OPERON"/>
    <property type="match status" value="1"/>
</dbReference>
<dbReference type="RefSeq" id="WP_000455488.1">
    <property type="nucleotide sequence ID" value="NZ_ALSF01000024.1"/>
</dbReference>
<feature type="domain" description="HTH marR-type" evidence="4">
    <location>
        <begin position="1"/>
        <end position="138"/>
    </location>
</feature>
<dbReference type="Gene3D" id="1.10.10.10">
    <property type="entry name" value="Winged helix-like DNA-binding domain superfamily/Winged helix DNA-binding domain"/>
    <property type="match status" value="1"/>
</dbReference>
<name>A0AAD2WY23_STRAG</name>
<dbReference type="EMBL" id="ALSF01000024">
    <property type="protein sequence ID" value="EPU42390.1"/>
    <property type="molecule type" value="Genomic_DNA"/>
</dbReference>
<dbReference type="InterPro" id="IPR000835">
    <property type="entry name" value="HTH_MarR-typ"/>
</dbReference>
<dbReference type="InterPro" id="IPR036388">
    <property type="entry name" value="WH-like_DNA-bd_sf"/>
</dbReference>
<proteinExistence type="predicted"/>
<comment type="caution">
    <text evidence="5">The sequence shown here is derived from an EMBL/GenBank/DDBJ whole genome shotgun (WGS) entry which is preliminary data.</text>
</comment>
<dbReference type="PROSITE" id="PS50995">
    <property type="entry name" value="HTH_MARR_2"/>
    <property type="match status" value="1"/>
</dbReference>
<evidence type="ECO:0000259" key="4">
    <source>
        <dbReference type="PROSITE" id="PS50995"/>
    </source>
</evidence>
<evidence type="ECO:0000256" key="1">
    <source>
        <dbReference type="ARBA" id="ARBA00023015"/>
    </source>
</evidence>
<sequence>MEYDQINSYLVDIFNRIMIIEEMSLKTSQFSDVSLKEMHTIEIIGKHSEVTPSDVARELMLTLGTVTTSLNKLEKKGYIERKRSSIDRRVVHLSLTKRGRLLDRLHSKFHKSMVSHIIEDLGEEDIKMLTSALGNLHKFLEDLV</sequence>
<evidence type="ECO:0000256" key="2">
    <source>
        <dbReference type="ARBA" id="ARBA00023125"/>
    </source>
</evidence>
<dbReference type="PANTHER" id="PTHR42756">
    <property type="entry name" value="TRANSCRIPTIONAL REGULATOR, MARR"/>
    <property type="match status" value="1"/>
</dbReference>
<dbReference type="GO" id="GO:0003677">
    <property type="term" value="F:DNA binding"/>
    <property type="evidence" value="ECO:0007669"/>
    <property type="project" value="UniProtKB-KW"/>
</dbReference>
<dbReference type="InterPro" id="IPR036390">
    <property type="entry name" value="WH_DNA-bd_sf"/>
</dbReference>
<keyword evidence="2" id="KW-0238">DNA-binding</keyword>
<dbReference type="SMART" id="SM00347">
    <property type="entry name" value="HTH_MARR"/>
    <property type="match status" value="1"/>
</dbReference>
<dbReference type="GeneID" id="66885318"/>
<dbReference type="GO" id="GO:0003700">
    <property type="term" value="F:DNA-binding transcription factor activity"/>
    <property type="evidence" value="ECO:0007669"/>
    <property type="project" value="InterPro"/>
</dbReference>
<dbReference type="SUPFAM" id="SSF46785">
    <property type="entry name" value="Winged helix' DNA-binding domain"/>
    <property type="match status" value="1"/>
</dbReference>
<protein>
    <submittedName>
        <fullName evidence="5">MarR family transcriptional regulator</fullName>
    </submittedName>
</protein>
<dbReference type="AlphaFoldDB" id="A0AAD2WY23"/>
<dbReference type="Pfam" id="PF01047">
    <property type="entry name" value="MarR"/>
    <property type="match status" value="1"/>
</dbReference>
<keyword evidence="1" id="KW-0805">Transcription regulation</keyword>
<organism evidence="5 6">
    <name type="scientific">Streptococcus agalactiae MRI Z1-216</name>
    <dbReference type="NCBI Taxonomy" id="1154879"/>
    <lineage>
        <taxon>Bacteria</taxon>
        <taxon>Bacillati</taxon>
        <taxon>Bacillota</taxon>
        <taxon>Bacilli</taxon>
        <taxon>Lactobacillales</taxon>
        <taxon>Streptococcaceae</taxon>
        <taxon>Streptococcus</taxon>
    </lineage>
</organism>
<gene>
    <name evidence="5" type="ORF">SAG0164_11150</name>
</gene>
<evidence type="ECO:0000256" key="3">
    <source>
        <dbReference type="ARBA" id="ARBA00023163"/>
    </source>
</evidence>
<dbReference type="InterPro" id="IPR011991">
    <property type="entry name" value="ArsR-like_HTH"/>
</dbReference>
<dbReference type="CDD" id="cd00090">
    <property type="entry name" value="HTH_ARSR"/>
    <property type="match status" value="1"/>
</dbReference>
<dbReference type="Proteomes" id="UP000015176">
    <property type="component" value="Unassembled WGS sequence"/>
</dbReference>